<dbReference type="InterPro" id="IPR035909">
    <property type="entry name" value="CheB_C"/>
</dbReference>
<feature type="active site" evidence="4">
    <location>
        <position position="131"/>
    </location>
</feature>
<sequence>MFNGNIVIIGVSTGGPKTLETIFAGLPPLNAAVIIVLHIPSGTDRTFARRLNNVSTMPVTLAEHGSYLQTGHVYLVPGAMHLRLEGNSRLILFAGDRINFVRPSIDVAMTSLSKPLHGRIIGVVLTGMGKDGAEGIRHIKSIGGTTIAQDQDTSAIYGMPKAALQTGAVDFVLPCQTIGSKLHTLLDHSKDRTAAAD</sequence>
<evidence type="ECO:0000313" key="6">
    <source>
        <dbReference type="EMBL" id="BDV44919.1"/>
    </source>
</evidence>
<name>A0ABN6VWW2_9BACT</name>
<dbReference type="Proteomes" id="UP001317705">
    <property type="component" value="Chromosome"/>
</dbReference>
<dbReference type="RefSeq" id="WP_282001008.1">
    <property type="nucleotide sequence ID" value="NZ_AP027151.1"/>
</dbReference>
<evidence type="ECO:0000256" key="4">
    <source>
        <dbReference type="PROSITE-ProRule" id="PRU00050"/>
    </source>
</evidence>
<gene>
    <name evidence="6" type="primary">cheB64H-2</name>
    <name evidence="6" type="ORF">GURASL_38420</name>
</gene>
<evidence type="ECO:0000256" key="1">
    <source>
        <dbReference type="ARBA" id="ARBA00022801"/>
    </source>
</evidence>
<dbReference type="SUPFAM" id="SSF52738">
    <property type="entry name" value="Methylesterase CheB, C-terminal domain"/>
    <property type="match status" value="1"/>
</dbReference>
<proteinExistence type="predicted"/>
<evidence type="ECO:0000256" key="2">
    <source>
        <dbReference type="ARBA" id="ARBA00039140"/>
    </source>
</evidence>
<dbReference type="Pfam" id="PF01339">
    <property type="entry name" value="CheB_methylest"/>
    <property type="match status" value="1"/>
</dbReference>
<protein>
    <recommendedName>
        <fullName evidence="2">protein-glutamate methylesterase</fullName>
        <ecNumber evidence="2">3.1.1.61</ecNumber>
    </recommendedName>
</protein>
<accession>A0ABN6VWW2</accession>
<comment type="catalytic activity">
    <reaction evidence="3">
        <text>[protein]-L-glutamate 5-O-methyl ester + H2O = L-glutamyl-[protein] + methanol + H(+)</text>
        <dbReference type="Rhea" id="RHEA:23236"/>
        <dbReference type="Rhea" id="RHEA-COMP:10208"/>
        <dbReference type="Rhea" id="RHEA-COMP:10311"/>
        <dbReference type="ChEBI" id="CHEBI:15377"/>
        <dbReference type="ChEBI" id="CHEBI:15378"/>
        <dbReference type="ChEBI" id="CHEBI:17790"/>
        <dbReference type="ChEBI" id="CHEBI:29973"/>
        <dbReference type="ChEBI" id="CHEBI:82795"/>
        <dbReference type="EC" id="3.1.1.61"/>
    </reaction>
</comment>
<keyword evidence="4" id="KW-0145">Chemotaxis</keyword>
<dbReference type="PANTHER" id="PTHR42872">
    <property type="entry name" value="PROTEIN-GLUTAMATE METHYLESTERASE/PROTEIN-GLUTAMINE GLUTAMINASE"/>
    <property type="match status" value="1"/>
</dbReference>
<evidence type="ECO:0000259" key="5">
    <source>
        <dbReference type="PROSITE" id="PS50122"/>
    </source>
</evidence>
<dbReference type="InterPro" id="IPR000673">
    <property type="entry name" value="Sig_transdc_resp-reg_Me-estase"/>
</dbReference>
<dbReference type="Gene3D" id="3.40.50.180">
    <property type="entry name" value="Methylesterase CheB, C-terminal domain"/>
    <property type="match status" value="1"/>
</dbReference>
<dbReference type="CDD" id="cd16432">
    <property type="entry name" value="CheB_Rec"/>
    <property type="match status" value="1"/>
</dbReference>
<keyword evidence="7" id="KW-1185">Reference proteome</keyword>
<dbReference type="EMBL" id="AP027151">
    <property type="protein sequence ID" value="BDV44919.1"/>
    <property type="molecule type" value="Genomic_DNA"/>
</dbReference>
<reference evidence="6 7" key="1">
    <citation type="submission" date="2022-12" db="EMBL/GenBank/DDBJ databases">
        <title>Polyphasic characterization of Geotalea uranireducens NIT-SL11 newly isolated from a complex of sewage sludge and microbially reduced graphene oxide.</title>
        <authorList>
            <person name="Xie L."/>
            <person name="Yoshida N."/>
            <person name="Meng L."/>
        </authorList>
    </citation>
    <scope>NUCLEOTIDE SEQUENCE [LARGE SCALE GENOMIC DNA]</scope>
    <source>
        <strain evidence="6 7">NIT-SL11</strain>
    </source>
</reference>
<feature type="active site" evidence="4">
    <location>
        <position position="12"/>
    </location>
</feature>
<dbReference type="PANTHER" id="PTHR42872:SF3">
    <property type="entry name" value="PROTEIN-GLUTAMATE METHYLESTERASE_PROTEIN-GLUTAMINE GLUTAMINASE 1"/>
    <property type="match status" value="1"/>
</dbReference>
<feature type="domain" description="CheB-type methylesterase" evidence="5">
    <location>
        <begin position="1"/>
        <end position="189"/>
    </location>
</feature>
<dbReference type="EC" id="3.1.1.61" evidence="2"/>
<keyword evidence="1 4" id="KW-0378">Hydrolase</keyword>
<evidence type="ECO:0000256" key="3">
    <source>
        <dbReference type="ARBA" id="ARBA00048267"/>
    </source>
</evidence>
<dbReference type="PROSITE" id="PS50122">
    <property type="entry name" value="CHEB"/>
    <property type="match status" value="1"/>
</dbReference>
<organism evidence="6 7">
    <name type="scientific">Geotalea uraniireducens</name>
    <dbReference type="NCBI Taxonomy" id="351604"/>
    <lineage>
        <taxon>Bacteria</taxon>
        <taxon>Pseudomonadati</taxon>
        <taxon>Thermodesulfobacteriota</taxon>
        <taxon>Desulfuromonadia</taxon>
        <taxon>Geobacterales</taxon>
        <taxon>Geobacteraceae</taxon>
        <taxon>Geotalea</taxon>
    </lineage>
</organism>
<evidence type="ECO:0000313" key="7">
    <source>
        <dbReference type="Proteomes" id="UP001317705"/>
    </source>
</evidence>
<feature type="active site" evidence="4">
    <location>
        <position position="38"/>
    </location>
</feature>